<reference evidence="1 2" key="1">
    <citation type="submission" date="2023-05" db="EMBL/GenBank/DDBJ databases">
        <title>A 100% complete, gapless, phased diploid assembly of the Scenedesmus obliquus UTEX 3031 genome.</title>
        <authorList>
            <person name="Biondi T.C."/>
            <person name="Hanschen E.R."/>
            <person name="Kwon T."/>
            <person name="Eng W."/>
            <person name="Kruse C.P.S."/>
            <person name="Koehler S.I."/>
            <person name="Kunde Y."/>
            <person name="Gleasner C.D."/>
            <person name="You Mak K.T."/>
            <person name="Polle J."/>
            <person name="Hovde B.T."/>
            <person name="Starkenburg S.R."/>
        </authorList>
    </citation>
    <scope>NUCLEOTIDE SEQUENCE [LARGE SCALE GENOMIC DNA]</scope>
    <source>
        <strain evidence="1 2">DOE0152z</strain>
    </source>
</reference>
<keyword evidence="2" id="KW-1185">Reference proteome</keyword>
<evidence type="ECO:0000313" key="2">
    <source>
        <dbReference type="Proteomes" id="UP001244341"/>
    </source>
</evidence>
<organism evidence="1 2">
    <name type="scientific">Tetradesmus obliquus</name>
    <name type="common">Green alga</name>
    <name type="synonym">Acutodesmus obliquus</name>
    <dbReference type="NCBI Taxonomy" id="3088"/>
    <lineage>
        <taxon>Eukaryota</taxon>
        <taxon>Viridiplantae</taxon>
        <taxon>Chlorophyta</taxon>
        <taxon>core chlorophytes</taxon>
        <taxon>Chlorophyceae</taxon>
        <taxon>CS clade</taxon>
        <taxon>Sphaeropleales</taxon>
        <taxon>Scenedesmaceae</taxon>
        <taxon>Tetradesmus</taxon>
    </lineage>
</organism>
<dbReference type="Proteomes" id="UP001244341">
    <property type="component" value="Chromosome 4b"/>
</dbReference>
<proteinExistence type="predicted"/>
<gene>
    <name evidence="1" type="ORF">OEZ85_006249</name>
</gene>
<protein>
    <submittedName>
        <fullName evidence="1">Uncharacterized protein</fullName>
    </submittedName>
</protein>
<dbReference type="EMBL" id="CP126211">
    <property type="protein sequence ID" value="WIA12592.1"/>
    <property type="molecule type" value="Genomic_DNA"/>
</dbReference>
<sequence length="271" mass="27850">MGSSDTAALASLAVRALEPAAREGPRHKMGCLLWSSMSSGDTAALASLAVRALEPAAREELWSSMGSGDTAALASLAVRALEPAAREGSRHKTLAGELPAKHLWHVQGLRYLYQDHLAAAVRASPLRKVATLSQPSLHLTADTRRWAVLEAAAAVDPTAPALGEQAAAAAATAAAAAAAAANSQRSSGGGGGADSTVAEQWESFAAGGSDADVEVVVRGANDCWVVGRHTAAGRQLTAAAEGDRDRGMLGFMRRVQTFCDNEVPGVFEGLF</sequence>
<evidence type="ECO:0000313" key="1">
    <source>
        <dbReference type="EMBL" id="WIA12592.1"/>
    </source>
</evidence>
<accession>A0ABY8TU01</accession>
<name>A0ABY8TU01_TETOB</name>